<dbReference type="OrthoDB" id="1939479at2759"/>
<comment type="similarity">
    <text evidence="1">Belongs to the peptidase C48 family.</text>
</comment>
<dbReference type="STRING" id="984485.A0A1E4RK61"/>
<dbReference type="EMBL" id="KV454540">
    <property type="protein sequence ID" value="ODV67659.1"/>
    <property type="molecule type" value="Genomic_DNA"/>
</dbReference>
<evidence type="ECO:0000313" key="7">
    <source>
        <dbReference type="Proteomes" id="UP000095085"/>
    </source>
</evidence>
<feature type="domain" description="Ubiquitin-like protease family profile" evidence="5">
    <location>
        <begin position="208"/>
        <end position="361"/>
    </location>
</feature>
<organism evidence="6 7">
    <name type="scientific">Hyphopichia burtonii NRRL Y-1933</name>
    <dbReference type="NCBI Taxonomy" id="984485"/>
    <lineage>
        <taxon>Eukaryota</taxon>
        <taxon>Fungi</taxon>
        <taxon>Dikarya</taxon>
        <taxon>Ascomycota</taxon>
        <taxon>Saccharomycotina</taxon>
        <taxon>Pichiomycetes</taxon>
        <taxon>Debaryomycetaceae</taxon>
        <taxon>Hyphopichia</taxon>
    </lineage>
</organism>
<keyword evidence="3" id="KW-0378">Hydrolase</keyword>
<dbReference type="PANTHER" id="PTHR12606:SF141">
    <property type="entry name" value="GH15225P-RELATED"/>
    <property type="match status" value="1"/>
</dbReference>
<evidence type="ECO:0000313" key="6">
    <source>
        <dbReference type="EMBL" id="ODV67659.1"/>
    </source>
</evidence>
<name>A0A1E4RK61_9ASCO</name>
<dbReference type="PROSITE" id="PS50600">
    <property type="entry name" value="ULP_PROTEASE"/>
    <property type="match status" value="1"/>
</dbReference>
<dbReference type="InterPro" id="IPR038765">
    <property type="entry name" value="Papain-like_cys_pep_sf"/>
</dbReference>
<dbReference type="GeneID" id="30998054"/>
<accession>A0A1E4RK61</accession>
<keyword evidence="2" id="KW-0645">Protease</keyword>
<dbReference type="AlphaFoldDB" id="A0A1E4RK61"/>
<dbReference type="FunFam" id="3.30.310.130:FF:000008">
    <property type="entry name" value="Ubiquitin-like-specific protease 1"/>
    <property type="match status" value="1"/>
</dbReference>
<dbReference type="Gene3D" id="3.30.310.130">
    <property type="entry name" value="Ubiquitin-related"/>
    <property type="match status" value="1"/>
</dbReference>
<dbReference type="GO" id="GO:0006508">
    <property type="term" value="P:proteolysis"/>
    <property type="evidence" value="ECO:0007669"/>
    <property type="project" value="UniProtKB-KW"/>
</dbReference>
<evidence type="ECO:0000256" key="3">
    <source>
        <dbReference type="ARBA" id="ARBA00022801"/>
    </source>
</evidence>
<dbReference type="RefSeq" id="XP_020076726.1">
    <property type="nucleotide sequence ID" value="XM_020223505.1"/>
</dbReference>
<dbReference type="GO" id="GO:0016929">
    <property type="term" value="F:deSUMOylase activity"/>
    <property type="evidence" value="ECO:0007669"/>
    <property type="project" value="TreeGrafter"/>
</dbReference>
<dbReference type="Pfam" id="PF02902">
    <property type="entry name" value="Peptidase_C48"/>
    <property type="match status" value="1"/>
</dbReference>
<dbReference type="InterPro" id="IPR003653">
    <property type="entry name" value="Peptidase_C48_C"/>
</dbReference>
<dbReference type="GO" id="GO:0005634">
    <property type="term" value="C:nucleus"/>
    <property type="evidence" value="ECO:0007669"/>
    <property type="project" value="TreeGrafter"/>
</dbReference>
<dbReference type="Gene3D" id="1.10.418.20">
    <property type="match status" value="1"/>
</dbReference>
<reference evidence="7" key="1">
    <citation type="submission" date="2016-05" db="EMBL/GenBank/DDBJ databases">
        <title>Comparative genomics of biotechnologically important yeasts.</title>
        <authorList>
            <consortium name="DOE Joint Genome Institute"/>
            <person name="Riley R."/>
            <person name="Haridas S."/>
            <person name="Wolfe K.H."/>
            <person name="Lopes M.R."/>
            <person name="Hittinger C.T."/>
            <person name="Goker M."/>
            <person name="Salamov A."/>
            <person name="Wisecaver J."/>
            <person name="Long T.M."/>
            <person name="Aerts A.L."/>
            <person name="Barry K."/>
            <person name="Choi C."/>
            <person name="Clum A."/>
            <person name="Coughlan A.Y."/>
            <person name="Deshpande S."/>
            <person name="Douglass A.P."/>
            <person name="Hanson S.J."/>
            <person name="Klenk H.-P."/>
            <person name="Labutti K."/>
            <person name="Lapidus A."/>
            <person name="Lindquist E."/>
            <person name="Lipzen A."/>
            <person name="Meier-Kolthoff J.P."/>
            <person name="Ohm R.A."/>
            <person name="Otillar R.P."/>
            <person name="Pangilinan J."/>
            <person name="Peng Y."/>
            <person name="Rokas A."/>
            <person name="Rosa C.A."/>
            <person name="Scheuner C."/>
            <person name="Sibirny A.A."/>
            <person name="Slot J.C."/>
            <person name="Stielow J.B."/>
            <person name="Sun H."/>
            <person name="Kurtzman C.P."/>
            <person name="Blackwell M."/>
            <person name="Grigoriev I.V."/>
            <person name="Jeffries T.W."/>
        </authorList>
    </citation>
    <scope>NUCLEOTIDE SEQUENCE [LARGE SCALE GENOMIC DNA]</scope>
    <source>
        <strain evidence="7">NRRL Y-1933</strain>
    </source>
</reference>
<sequence>MIRFLANIFDSISSFLTQVYIKKFSTIEDYDKPLRSGSVSNQPETTIEAKDKMLTASTESDYGTDLFPSENSRYASYYKPKTPSPVVITDDEDDPDISFDLTFLNQPDSPPPKPTSDYDRVVSNFYFPASPISKYNYSFIDTIVDVTSTLTANDFFKIDKKNFLNKITKERLLKTSKLKKLSHDQYNQVLKLWNSNDINKKVKSRFAIDITIKDLKTLKGTNWLNDNIIDFYLNLISLQNSNIFCWTTHFYTTLLKRGYSGVARWSKRKKINVNSKNLIIIPINILSTHWSLAIVDNINLTITYYDSLNSSGNLNALLLIKDYMIQEAVKNNSPLNYHDFKLIPNFKTPQQENGSDCGNVF</sequence>
<proteinExistence type="inferred from homology"/>
<dbReference type="Proteomes" id="UP000095085">
    <property type="component" value="Unassembled WGS sequence"/>
</dbReference>
<keyword evidence="4" id="KW-0788">Thiol protease</keyword>
<dbReference type="SUPFAM" id="SSF54001">
    <property type="entry name" value="Cysteine proteinases"/>
    <property type="match status" value="1"/>
</dbReference>
<evidence type="ECO:0000256" key="4">
    <source>
        <dbReference type="ARBA" id="ARBA00022807"/>
    </source>
</evidence>
<keyword evidence="7" id="KW-1185">Reference proteome</keyword>
<evidence type="ECO:0000256" key="2">
    <source>
        <dbReference type="ARBA" id="ARBA00022670"/>
    </source>
</evidence>
<protein>
    <submittedName>
        <fullName evidence="6">Cysteine proteinase</fullName>
    </submittedName>
</protein>
<evidence type="ECO:0000256" key="1">
    <source>
        <dbReference type="ARBA" id="ARBA00005234"/>
    </source>
</evidence>
<evidence type="ECO:0000259" key="5">
    <source>
        <dbReference type="PROSITE" id="PS50600"/>
    </source>
</evidence>
<dbReference type="GO" id="GO:0016926">
    <property type="term" value="P:protein desumoylation"/>
    <property type="evidence" value="ECO:0007669"/>
    <property type="project" value="TreeGrafter"/>
</dbReference>
<dbReference type="PANTHER" id="PTHR12606">
    <property type="entry name" value="SENTRIN/SUMO-SPECIFIC PROTEASE"/>
    <property type="match status" value="1"/>
</dbReference>
<gene>
    <name evidence="6" type="ORF">HYPBUDRAFT_5509</name>
</gene>